<evidence type="ECO:0000313" key="3">
    <source>
        <dbReference type="Proteomes" id="UP000585474"/>
    </source>
</evidence>
<organism evidence="2 3">
    <name type="scientific">Actinidia rufa</name>
    <dbReference type="NCBI Taxonomy" id="165716"/>
    <lineage>
        <taxon>Eukaryota</taxon>
        <taxon>Viridiplantae</taxon>
        <taxon>Streptophyta</taxon>
        <taxon>Embryophyta</taxon>
        <taxon>Tracheophyta</taxon>
        <taxon>Spermatophyta</taxon>
        <taxon>Magnoliopsida</taxon>
        <taxon>eudicotyledons</taxon>
        <taxon>Gunneridae</taxon>
        <taxon>Pentapetalae</taxon>
        <taxon>asterids</taxon>
        <taxon>Ericales</taxon>
        <taxon>Actinidiaceae</taxon>
        <taxon>Actinidia</taxon>
    </lineage>
</organism>
<evidence type="ECO:0000313" key="2">
    <source>
        <dbReference type="EMBL" id="GFS42474.1"/>
    </source>
</evidence>
<protein>
    <submittedName>
        <fullName evidence="2">Uncharacterized protein</fullName>
    </submittedName>
</protein>
<feature type="compositionally biased region" description="Basic and acidic residues" evidence="1">
    <location>
        <begin position="53"/>
        <end position="68"/>
    </location>
</feature>
<comment type="caution">
    <text evidence="2">The sequence shown here is derived from an EMBL/GenBank/DDBJ whole genome shotgun (WGS) entry which is preliminary data.</text>
</comment>
<feature type="region of interest" description="Disordered" evidence="1">
    <location>
        <begin position="53"/>
        <end position="76"/>
    </location>
</feature>
<gene>
    <name evidence="2" type="ORF">Acr_00g0080030</name>
</gene>
<name>A0A7J0DWE4_9ERIC</name>
<dbReference type="EMBL" id="BJWL01000400">
    <property type="protein sequence ID" value="GFS42474.1"/>
    <property type="molecule type" value="Genomic_DNA"/>
</dbReference>
<proteinExistence type="predicted"/>
<reference evidence="3" key="1">
    <citation type="submission" date="2019-07" db="EMBL/GenBank/DDBJ databases">
        <title>De Novo Assembly of kiwifruit Actinidia rufa.</title>
        <authorList>
            <person name="Sugita-Konishi S."/>
            <person name="Sato K."/>
            <person name="Mori E."/>
            <person name="Abe Y."/>
            <person name="Kisaki G."/>
            <person name="Hamano K."/>
            <person name="Suezawa K."/>
            <person name="Otani M."/>
            <person name="Fukuda T."/>
            <person name="Manabe T."/>
            <person name="Gomi K."/>
            <person name="Tabuchi M."/>
            <person name="Akimitsu K."/>
            <person name="Kataoka I."/>
        </authorList>
    </citation>
    <scope>NUCLEOTIDE SEQUENCE [LARGE SCALE GENOMIC DNA]</scope>
    <source>
        <strain evidence="3">cv. Fuchu</strain>
    </source>
</reference>
<accession>A0A7J0DWE4</accession>
<sequence length="362" mass="39704">MGEVEIAPLWETNYFGSSLGEANMMRLRSLRKRITPFVDLPFSIAPPISQAHLSEKRKGKELTEDTSRRTKRKTGETSLVASTELWKPELSACELGKKVIVADSSKDYDTNMALACVILLLNDMASLNEDLQRATILADNMKEPSVELKKAKKKVGSLESELNKAKLKLAAIDQLKANLAILLSKPRMPAMRLLPSRVGDNYSRQVIKIHSEAFMEGWTACLVNLGIPKDNPTWAKAASTLEYPESPDQPHRGSQESGHGGVCGRNHGGGWGRRGATCLSSISHLTAVNARNVTSKCMLHLFTYPGWRPPGPSSAEVVLVSVPWKMAKLASLRPSLTNSSIILPVSDIAKDVVVKPEFDIPR</sequence>
<keyword evidence="3" id="KW-1185">Reference proteome</keyword>
<dbReference type="AlphaFoldDB" id="A0A7J0DWE4"/>
<evidence type="ECO:0000256" key="1">
    <source>
        <dbReference type="SAM" id="MobiDB-lite"/>
    </source>
</evidence>
<dbReference type="Proteomes" id="UP000585474">
    <property type="component" value="Unassembled WGS sequence"/>
</dbReference>
<feature type="region of interest" description="Disordered" evidence="1">
    <location>
        <begin position="243"/>
        <end position="266"/>
    </location>
</feature>